<dbReference type="GO" id="GO:0050821">
    <property type="term" value="P:protein stabilization"/>
    <property type="evidence" value="ECO:0007669"/>
    <property type="project" value="TreeGrafter"/>
</dbReference>
<dbReference type="GO" id="GO:0031072">
    <property type="term" value="F:heat shock protein binding"/>
    <property type="evidence" value="ECO:0007669"/>
    <property type="project" value="TreeGrafter"/>
</dbReference>
<evidence type="ECO:0008006" key="12">
    <source>
        <dbReference type="Google" id="ProtNLM"/>
    </source>
</evidence>
<dbReference type="GO" id="GO:0051087">
    <property type="term" value="F:protein-folding chaperone binding"/>
    <property type="evidence" value="ECO:0007669"/>
    <property type="project" value="TreeGrafter"/>
</dbReference>
<dbReference type="PANTHER" id="PTHR12800:SF4">
    <property type="entry name" value="HSP90 CO-CHAPERONE CDC37"/>
    <property type="match status" value="1"/>
</dbReference>
<sequence>MVDYSKWDKIELLSDSDEEQHPNIDKNLMKRLTKEKKLRKRHEEEMQLKKVNEELERLKAQVSSASEEDRQKLSSEIKIIEKRIQGLEKNKKIDESTMCKEGFSKTIMSKPKVTEKPEPEIAQVEGDEEKLEQDMDEYVKNMELLAHQLASKIHDYDLAYEFIKEHPEIVCEETVSYMLLHSSDSIKKHKYSNSKMYLKTSQVVKYCLELGKDGIFMFFHNEKPRKVFEEEVTAYWERIKEKVTEMQADKKKRKLAKWNSRKENGVEVPENYEDVSTDEDFFEDHMKTVKSQ</sequence>
<dbReference type="InterPro" id="IPR013855">
    <property type="entry name" value="Cdc37_N_dom"/>
</dbReference>
<reference evidence="11" key="2">
    <citation type="journal article" date="2018" name="Nat. Microbiol.">
        <title>Leveraging single-cell genomics to expand the fungal tree of life.</title>
        <authorList>
            <person name="Ahrendt S.R."/>
            <person name="Quandt C.A."/>
            <person name="Ciobanu D."/>
            <person name="Clum A."/>
            <person name="Salamov A."/>
            <person name="Andreopoulos B."/>
            <person name="Cheng J.F."/>
            <person name="Woyke T."/>
            <person name="Pelin A."/>
            <person name="Henrissat B."/>
            <person name="Reynolds N.K."/>
            <person name="Benny G.L."/>
            <person name="Smith M.E."/>
            <person name="James T.Y."/>
            <person name="Grigoriev I.V."/>
        </authorList>
    </citation>
    <scope>NUCLEOTIDE SEQUENCE [LARGE SCALE GENOMIC DNA]</scope>
    <source>
        <strain evidence="11">CSF55</strain>
    </source>
</reference>
<evidence type="ECO:0000259" key="6">
    <source>
        <dbReference type="SMART" id="SM01070"/>
    </source>
</evidence>
<dbReference type="OrthoDB" id="440202at2759"/>
<dbReference type="InterPro" id="IPR013874">
    <property type="entry name" value="Cdc37_Hsp90-bd"/>
</dbReference>
<evidence type="ECO:0000256" key="3">
    <source>
        <dbReference type="ARBA" id="ARBA00022490"/>
    </source>
</evidence>
<keyword evidence="10" id="KW-1185">Reference proteome</keyword>
<organism evidence="8 10">
    <name type="scientific">Rozella allomycis (strain CSF55)</name>
    <dbReference type="NCBI Taxonomy" id="988480"/>
    <lineage>
        <taxon>Eukaryota</taxon>
        <taxon>Fungi</taxon>
        <taxon>Fungi incertae sedis</taxon>
        <taxon>Cryptomycota</taxon>
        <taxon>Cryptomycota incertae sedis</taxon>
        <taxon>Rozella</taxon>
    </lineage>
</organism>
<dbReference type="AlphaFoldDB" id="A0A075B0A3"/>
<evidence type="ECO:0000259" key="7">
    <source>
        <dbReference type="SMART" id="SM01071"/>
    </source>
</evidence>
<reference evidence="9" key="3">
    <citation type="submission" date="2018-08" db="EMBL/GenBank/DDBJ databases">
        <title>Leveraging single-cell genomics to expand the Fungal Tree of Life.</title>
        <authorList>
            <consortium name="DOE Joint Genome Institute"/>
            <person name="Ahrendt S.R."/>
            <person name="Quandt C.A."/>
            <person name="Ciobanu D."/>
            <person name="Clum A."/>
            <person name="Salamov A."/>
            <person name="Andreopoulos B."/>
            <person name="Cheng J.-F."/>
            <person name="Woyke T."/>
            <person name="Pelin A."/>
            <person name="Henrissat B."/>
            <person name="Reynolds N."/>
            <person name="Benny G.L."/>
            <person name="Smith M.E."/>
            <person name="James T.Y."/>
            <person name="Grigoriev I.V."/>
        </authorList>
    </citation>
    <scope>NUCLEOTIDE SEQUENCE</scope>
    <source>
        <strain evidence="9">CSF55</strain>
    </source>
</reference>
<dbReference type="InterPro" id="IPR004918">
    <property type="entry name" value="Cdc37"/>
</dbReference>
<comment type="similarity">
    <text evidence="2">Belongs to the CDC37 family.</text>
</comment>
<evidence type="ECO:0000313" key="10">
    <source>
        <dbReference type="Proteomes" id="UP000030755"/>
    </source>
</evidence>
<dbReference type="GO" id="GO:0051082">
    <property type="term" value="F:unfolded protein binding"/>
    <property type="evidence" value="ECO:0007669"/>
    <property type="project" value="TreeGrafter"/>
</dbReference>
<comment type="subcellular location">
    <subcellularLocation>
        <location evidence="1">Cytoplasm</location>
    </subcellularLocation>
</comment>
<feature type="coiled-coil region" evidence="4">
    <location>
        <begin position="34"/>
        <end position="90"/>
    </location>
</feature>
<evidence type="ECO:0000256" key="5">
    <source>
        <dbReference type="SAM" id="MobiDB-lite"/>
    </source>
</evidence>
<evidence type="ECO:0000313" key="8">
    <source>
        <dbReference type="EMBL" id="EPZ34219.1"/>
    </source>
</evidence>
<reference evidence="8 10" key="1">
    <citation type="journal article" date="2013" name="Curr. Biol.">
        <title>Shared signatures of parasitism and phylogenomics unite Cryptomycota and microsporidia.</title>
        <authorList>
            <person name="James T.Y."/>
            <person name="Pelin A."/>
            <person name="Bonen L."/>
            <person name="Ahrendt S."/>
            <person name="Sain D."/>
            <person name="Corradi N."/>
            <person name="Stajich J.E."/>
        </authorList>
    </citation>
    <scope>NUCLEOTIDE SEQUENCE [LARGE SCALE GENOMIC DNA]</scope>
    <source>
        <strain evidence="8">CSF55</strain>
        <strain evidence="8">CSF55</strain>
    </source>
</reference>
<gene>
    <name evidence="8" type="ORF">O9G_001832</name>
    <name evidence="9" type="ORF">ROZALSC1DRAFT_28008</name>
</gene>
<dbReference type="EMBL" id="ML005054">
    <property type="protein sequence ID" value="RKP20503.1"/>
    <property type="molecule type" value="Genomic_DNA"/>
</dbReference>
<evidence type="ECO:0000256" key="4">
    <source>
        <dbReference type="SAM" id="Coils"/>
    </source>
</evidence>
<feature type="domain" description="Cdc37 N-terminal" evidence="7">
    <location>
        <begin position="1"/>
        <end position="106"/>
    </location>
</feature>
<dbReference type="HOGENOM" id="CLU_046495_2_0_1"/>
<evidence type="ECO:0000313" key="9">
    <source>
        <dbReference type="EMBL" id="RKP20503.1"/>
    </source>
</evidence>
<feature type="domain" description="Cdc37 Hsp90 binding" evidence="6">
    <location>
        <begin position="104"/>
        <end position="263"/>
    </location>
</feature>
<dbReference type="Proteomes" id="UP000030755">
    <property type="component" value="Unassembled WGS sequence"/>
</dbReference>
<dbReference type="PANTHER" id="PTHR12800">
    <property type="entry name" value="CDC37-RELATED"/>
    <property type="match status" value="1"/>
</dbReference>
<protein>
    <recommendedName>
        <fullName evidence="12">Hsp90 chaperone protein kinase-targeting subunit</fullName>
    </recommendedName>
</protein>
<dbReference type="Pfam" id="PF08565">
    <property type="entry name" value="CDC37_M"/>
    <property type="match status" value="1"/>
</dbReference>
<dbReference type="Gene3D" id="1.20.58.610">
    <property type="entry name" value="Cdc37, Hsp90 binding domain"/>
    <property type="match status" value="1"/>
</dbReference>
<dbReference type="SMART" id="SM01070">
    <property type="entry name" value="CDC37_M"/>
    <property type="match status" value="1"/>
</dbReference>
<name>A0A075B0A3_ROZAC</name>
<proteinExistence type="inferred from homology"/>
<dbReference type="GO" id="GO:0019901">
    <property type="term" value="F:protein kinase binding"/>
    <property type="evidence" value="ECO:0007669"/>
    <property type="project" value="InterPro"/>
</dbReference>
<dbReference type="Pfam" id="PF03234">
    <property type="entry name" value="CDC37_N"/>
    <property type="match status" value="1"/>
</dbReference>
<feature type="region of interest" description="Disordered" evidence="5">
    <location>
        <begin position="110"/>
        <end position="129"/>
    </location>
</feature>
<dbReference type="SMART" id="SM01071">
    <property type="entry name" value="CDC37_N"/>
    <property type="match status" value="1"/>
</dbReference>
<dbReference type="EMBL" id="KE560971">
    <property type="protein sequence ID" value="EPZ34219.1"/>
    <property type="molecule type" value="Genomic_DNA"/>
</dbReference>
<dbReference type="Proteomes" id="UP000281549">
    <property type="component" value="Unassembled WGS sequence"/>
</dbReference>
<accession>A0A075B0A3</accession>
<dbReference type="InterPro" id="IPR038189">
    <property type="entry name" value="Cdc37_Hsp90-bd_sf"/>
</dbReference>
<dbReference type="GO" id="GO:0005737">
    <property type="term" value="C:cytoplasm"/>
    <property type="evidence" value="ECO:0007669"/>
    <property type="project" value="UniProtKB-SubCell"/>
</dbReference>
<evidence type="ECO:0000256" key="1">
    <source>
        <dbReference type="ARBA" id="ARBA00004496"/>
    </source>
</evidence>
<keyword evidence="4" id="KW-0175">Coiled coil</keyword>
<dbReference type="GO" id="GO:0006457">
    <property type="term" value="P:protein folding"/>
    <property type="evidence" value="ECO:0007669"/>
    <property type="project" value="TreeGrafter"/>
</dbReference>
<evidence type="ECO:0000313" key="11">
    <source>
        <dbReference type="Proteomes" id="UP000281549"/>
    </source>
</evidence>
<dbReference type="STRING" id="988480.A0A075B0A3"/>
<keyword evidence="3" id="KW-0963">Cytoplasm</keyword>
<dbReference type="SUPFAM" id="SSF101391">
    <property type="entry name" value="Hsp90 co-chaperone CDC37"/>
    <property type="match status" value="1"/>
</dbReference>
<evidence type="ECO:0000256" key="2">
    <source>
        <dbReference type="ARBA" id="ARBA00006222"/>
    </source>
</evidence>